<dbReference type="SMART" id="SM00086">
    <property type="entry name" value="PAC"/>
    <property type="match status" value="2"/>
</dbReference>
<dbReference type="SMART" id="SM00065">
    <property type="entry name" value="GAF"/>
    <property type="match status" value="1"/>
</dbReference>
<dbReference type="Gene3D" id="3.30.450.40">
    <property type="match status" value="1"/>
</dbReference>
<dbReference type="PANTHER" id="PTHR46663:SF3">
    <property type="entry name" value="SLL0267 PROTEIN"/>
    <property type="match status" value="1"/>
</dbReference>
<dbReference type="InterPro" id="IPR012226">
    <property type="entry name" value="Diguanyl_cyclase/Pdiesterase"/>
</dbReference>
<dbReference type="InterPro" id="IPR000160">
    <property type="entry name" value="GGDEF_dom"/>
</dbReference>
<dbReference type="InterPro" id="IPR013656">
    <property type="entry name" value="PAS_4"/>
</dbReference>
<dbReference type="PROSITE" id="PS50113">
    <property type="entry name" value="PAC"/>
    <property type="match status" value="1"/>
</dbReference>
<dbReference type="InterPro" id="IPR003018">
    <property type="entry name" value="GAF"/>
</dbReference>
<feature type="domain" description="PAS" evidence="1">
    <location>
        <begin position="140"/>
        <end position="185"/>
    </location>
</feature>
<dbReference type="PIRSF" id="PIRSF005925">
    <property type="entry name" value="Dos"/>
    <property type="match status" value="1"/>
</dbReference>
<dbReference type="InterPro" id="IPR001610">
    <property type="entry name" value="PAC"/>
</dbReference>
<dbReference type="PROSITE" id="PS50887">
    <property type="entry name" value="GGDEF"/>
    <property type="match status" value="1"/>
</dbReference>
<dbReference type="NCBIfam" id="TIGR00254">
    <property type="entry name" value="GGDEF"/>
    <property type="match status" value="1"/>
</dbReference>
<feature type="domain" description="PAS" evidence="1">
    <location>
        <begin position="16"/>
        <end position="70"/>
    </location>
</feature>
<dbReference type="PANTHER" id="PTHR46663">
    <property type="entry name" value="DIGUANYLATE CYCLASE DGCT-RELATED"/>
    <property type="match status" value="1"/>
</dbReference>
<dbReference type="EMBL" id="CP036498">
    <property type="protein sequence ID" value="QUS38107.1"/>
    <property type="molecule type" value="Genomic_DNA"/>
</dbReference>
<proteinExistence type="predicted"/>
<dbReference type="CDD" id="cd00130">
    <property type="entry name" value="PAS"/>
    <property type="match status" value="2"/>
</dbReference>
<name>A0ABX8A4H2_9BRAD</name>
<dbReference type="SMART" id="SM00091">
    <property type="entry name" value="PAS"/>
    <property type="match status" value="2"/>
</dbReference>
<dbReference type="InterPro" id="IPR000700">
    <property type="entry name" value="PAS-assoc_C"/>
</dbReference>
<protein>
    <submittedName>
        <fullName evidence="4">Diguanylate cyclase</fullName>
    </submittedName>
</protein>
<dbReference type="Pfam" id="PF00990">
    <property type="entry name" value="GGDEF"/>
    <property type="match status" value="1"/>
</dbReference>
<gene>
    <name evidence="4" type="ORF">RPMA_03980</name>
</gene>
<dbReference type="SUPFAM" id="SSF55781">
    <property type="entry name" value="GAF domain-like"/>
    <property type="match status" value="1"/>
</dbReference>
<feature type="domain" description="GGDEF" evidence="3">
    <location>
        <begin position="459"/>
        <end position="591"/>
    </location>
</feature>
<dbReference type="Pfam" id="PF13426">
    <property type="entry name" value="PAS_9"/>
    <property type="match status" value="1"/>
</dbReference>
<accession>A0ABX8A4H2</accession>
<dbReference type="InterPro" id="IPR035965">
    <property type="entry name" value="PAS-like_dom_sf"/>
</dbReference>
<evidence type="ECO:0000313" key="4">
    <source>
        <dbReference type="EMBL" id="QUS38107.1"/>
    </source>
</evidence>
<dbReference type="PROSITE" id="PS50112">
    <property type="entry name" value="PAS"/>
    <property type="match status" value="2"/>
</dbReference>
<evidence type="ECO:0000259" key="1">
    <source>
        <dbReference type="PROSITE" id="PS50112"/>
    </source>
</evidence>
<dbReference type="InterPro" id="IPR000014">
    <property type="entry name" value="PAS"/>
</dbReference>
<organism evidence="4 5">
    <name type="scientific">Tardiphaga alba</name>
    <dbReference type="NCBI Taxonomy" id="340268"/>
    <lineage>
        <taxon>Bacteria</taxon>
        <taxon>Pseudomonadati</taxon>
        <taxon>Pseudomonadota</taxon>
        <taxon>Alphaproteobacteria</taxon>
        <taxon>Hyphomicrobiales</taxon>
        <taxon>Nitrobacteraceae</taxon>
        <taxon>Tardiphaga</taxon>
    </lineage>
</organism>
<dbReference type="Pfam" id="PF13185">
    <property type="entry name" value="GAF_2"/>
    <property type="match status" value="1"/>
</dbReference>
<evidence type="ECO:0000259" key="3">
    <source>
        <dbReference type="PROSITE" id="PS50887"/>
    </source>
</evidence>
<dbReference type="InterPro" id="IPR052163">
    <property type="entry name" value="DGC-Regulatory_Protein"/>
</dbReference>
<dbReference type="NCBIfam" id="TIGR00229">
    <property type="entry name" value="sensory_box"/>
    <property type="match status" value="2"/>
</dbReference>
<dbReference type="InterPro" id="IPR029787">
    <property type="entry name" value="Nucleotide_cyclase"/>
</dbReference>
<dbReference type="Pfam" id="PF08448">
    <property type="entry name" value="PAS_4"/>
    <property type="match status" value="1"/>
</dbReference>
<reference evidence="4 5" key="1">
    <citation type="submission" date="2019-02" db="EMBL/GenBank/DDBJ databases">
        <title>Emended description of the genus Rhodopseudomonas and description of Rhodopseudomonas albus sp. nov., a non-phototrophic, heavy-metal-tolerant bacterium isolated from garden soil.</title>
        <authorList>
            <person name="Bao Z."/>
            <person name="Cao W.W."/>
            <person name="Sato Y."/>
            <person name="Nishizawa T."/>
            <person name="Zhao J."/>
            <person name="Guo Y."/>
            <person name="Ohta H."/>
        </authorList>
    </citation>
    <scope>NUCLEOTIDE SEQUENCE [LARGE SCALE GENOMIC DNA]</scope>
    <source>
        <strain evidence="4 5">SK50-23</strain>
    </source>
</reference>
<dbReference type="Gene3D" id="3.30.450.20">
    <property type="entry name" value="PAS domain"/>
    <property type="match status" value="2"/>
</dbReference>
<dbReference type="Gene3D" id="3.30.70.270">
    <property type="match status" value="1"/>
</dbReference>
<dbReference type="CDD" id="cd01949">
    <property type="entry name" value="GGDEF"/>
    <property type="match status" value="1"/>
</dbReference>
<evidence type="ECO:0000313" key="5">
    <source>
        <dbReference type="Proteomes" id="UP000682843"/>
    </source>
</evidence>
<dbReference type="RefSeq" id="WP_211911643.1">
    <property type="nucleotide sequence ID" value="NZ_CP036498.1"/>
</dbReference>
<keyword evidence="5" id="KW-1185">Reference proteome</keyword>
<dbReference type="SMART" id="SM00267">
    <property type="entry name" value="GGDEF"/>
    <property type="match status" value="1"/>
</dbReference>
<sequence>MSASQVGQPFGQSSDAAKALFSAFEHAVDAVVITGLGSEIRHFNSAAERLWGFGRDEVVGRNVNILVPEDVRANLDGVVAIKAALPAAAPVKGRREFRLQRKDGTEAWGAFSISRVDYGGKSLYINFVRDVTDEVKDREKNALMALVAEKTDRVVVVMDRDSHIIYVNKAFTDLFGYSLAEAIGKHPQHLLTGEYTDYEAITRFHASIDADGHGHEELLTYDKDGEAIWISTTVNADRGANGEVKCLIAVLVDITESKQIHSLQHLTLENLANDMPVLDVINDLCARVEAIAPDVVCSVLHVDVDGLLHPLGGKSLPPGFAEAIDGLLLGPEVGCCGAAAFSGEAVLSIDIATDPKWQAYNKLPLQAGLRACWSTPIKAKDGRVIGALGFYFRESKAPTRWHQTIVQNCVNLCALVIERHEARSEIARLAYFDALTGLPNRAQLHRIMTRQIDASGPHGRIAVMFLDIDHFKDVNDTLGHSVGDDLLVSVTQRLCKQIRPADTISRQGGDEFVVVLPNCNVEDAAAIANRLLESLMPPIQLGSKAVPVSASIGVSMYPDNADDIDGLLKHADAAMYQAKLAGRSTYRFFSADMNRITEERLAFSTALRNAIMQGACACTTSPSCELMEVSMAPRLWRVGRTPFSAMSRRQNSFRLPKNTVSSR</sequence>
<dbReference type="InterPro" id="IPR043128">
    <property type="entry name" value="Rev_trsase/Diguanyl_cyclase"/>
</dbReference>
<evidence type="ECO:0000259" key="2">
    <source>
        <dbReference type="PROSITE" id="PS50113"/>
    </source>
</evidence>
<dbReference type="SUPFAM" id="SSF55785">
    <property type="entry name" value="PYP-like sensor domain (PAS domain)"/>
    <property type="match status" value="2"/>
</dbReference>
<dbReference type="SUPFAM" id="SSF55073">
    <property type="entry name" value="Nucleotide cyclase"/>
    <property type="match status" value="1"/>
</dbReference>
<dbReference type="Proteomes" id="UP000682843">
    <property type="component" value="Chromosome"/>
</dbReference>
<feature type="domain" description="PAC" evidence="2">
    <location>
        <begin position="213"/>
        <end position="266"/>
    </location>
</feature>
<dbReference type="InterPro" id="IPR029016">
    <property type="entry name" value="GAF-like_dom_sf"/>
</dbReference>